<keyword evidence="3" id="KW-1185">Reference proteome</keyword>
<feature type="compositionally biased region" description="Basic and acidic residues" evidence="1">
    <location>
        <begin position="40"/>
        <end position="51"/>
    </location>
</feature>
<feature type="compositionally biased region" description="Polar residues" evidence="1">
    <location>
        <begin position="24"/>
        <end position="35"/>
    </location>
</feature>
<sequence>GRAQLRSDLSTRRTDTKRDRRYSQTPDPGSNSNTRPVRVLKLETEARHANSERNSATVRPRNGYATSDCGLRAKKSEK</sequence>
<feature type="non-terminal residue" evidence="2">
    <location>
        <position position="1"/>
    </location>
</feature>
<accession>A0A0L0UMU6</accession>
<feature type="region of interest" description="Disordered" evidence="1">
    <location>
        <begin position="1"/>
        <end position="78"/>
    </location>
</feature>
<gene>
    <name evidence="2" type="ORF">PSTG_18521</name>
</gene>
<name>A0A0L0UMU6_9BASI</name>
<reference evidence="3" key="1">
    <citation type="submission" date="2014-03" db="EMBL/GenBank/DDBJ databases">
        <title>The Genome Sequence of Puccinia striiformis f. sp. tritici PST-78.</title>
        <authorList>
            <consortium name="The Broad Institute Genome Sequencing Platform"/>
            <person name="Cuomo C."/>
            <person name="Hulbert S."/>
            <person name="Chen X."/>
            <person name="Walker B."/>
            <person name="Young S.K."/>
            <person name="Zeng Q."/>
            <person name="Gargeya S."/>
            <person name="Fitzgerald M."/>
            <person name="Haas B."/>
            <person name="Abouelleil A."/>
            <person name="Alvarado L."/>
            <person name="Arachchi H.M."/>
            <person name="Berlin A.M."/>
            <person name="Chapman S.B."/>
            <person name="Goldberg J."/>
            <person name="Griggs A."/>
            <person name="Gujja S."/>
            <person name="Hansen M."/>
            <person name="Howarth C."/>
            <person name="Imamovic A."/>
            <person name="Larimer J."/>
            <person name="McCowan C."/>
            <person name="Montmayeur A."/>
            <person name="Murphy C."/>
            <person name="Neiman D."/>
            <person name="Pearson M."/>
            <person name="Priest M."/>
            <person name="Roberts A."/>
            <person name="Saif S."/>
            <person name="Shea T."/>
            <person name="Sisk P."/>
            <person name="Sykes S."/>
            <person name="Wortman J."/>
            <person name="Nusbaum C."/>
            <person name="Birren B."/>
        </authorList>
    </citation>
    <scope>NUCLEOTIDE SEQUENCE [LARGE SCALE GENOMIC DNA]</scope>
    <source>
        <strain evidence="3">race PST-78</strain>
    </source>
</reference>
<dbReference type="EMBL" id="AJIL01003202">
    <property type="protein sequence ID" value="KNE88084.1"/>
    <property type="molecule type" value="Genomic_DNA"/>
</dbReference>
<dbReference type="Proteomes" id="UP000054564">
    <property type="component" value="Unassembled WGS sequence"/>
</dbReference>
<organism evidence="2 3">
    <name type="scientific">Puccinia striiformis f. sp. tritici PST-78</name>
    <dbReference type="NCBI Taxonomy" id="1165861"/>
    <lineage>
        <taxon>Eukaryota</taxon>
        <taxon>Fungi</taxon>
        <taxon>Dikarya</taxon>
        <taxon>Basidiomycota</taxon>
        <taxon>Pucciniomycotina</taxon>
        <taxon>Pucciniomycetes</taxon>
        <taxon>Pucciniales</taxon>
        <taxon>Pucciniaceae</taxon>
        <taxon>Puccinia</taxon>
    </lineage>
</organism>
<protein>
    <submittedName>
        <fullName evidence="2">Uncharacterized protein</fullName>
    </submittedName>
</protein>
<evidence type="ECO:0000313" key="3">
    <source>
        <dbReference type="Proteomes" id="UP000054564"/>
    </source>
</evidence>
<proteinExistence type="predicted"/>
<comment type="caution">
    <text evidence="2">The sequence shown here is derived from an EMBL/GenBank/DDBJ whole genome shotgun (WGS) entry which is preliminary data.</text>
</comment>
<dbReference type="AlphaFoldDB" id="A0A0L0UMU6"/>
<evidence type="ECO:0000256" key="1">
    <source>
        <dbReference type="SAM" id="MobiDB-lite"/>
    </source>
</evidence>
<evidence type="ECO:0000313" key="2">
    <source>
        <dbReference type="EMBL" id="KNE88084.1"/>
    </source>
</evidence>
<feature type="compositionally biased region" description="Basic and acidic residues" evidence="1">
    <location>
        <begin position="9"/>
        <end position="22"/>
    </location>
</feature>